<dbReference type="InterPro" id="IPR007110">
    <property type="entry name" value="Ig-like_dom"/>
</dbReference>
<keyword evidence="12" id="KW-0325">Glycoprotein</keyword>
<dbReference type="Pfam" id="PF03098">
    <property type="entry name" value="An_peroxidase"/>
    <property type="match status" value="1"/>
</dbReference>
<keyword evidence="10" id="KW-0408">Iron</keyword>
<dbReference type="Proteomes" id="UP001369086">
    <property type="component" value="Unassembled WGS sequence"/>
</dbReference>
<dbReference type="Pfam" id="PF07679">
    <property type="entry name" value="I-set"/>
    <property type="match status" value="2"/>
</dbReference>
<dbReference type="PROSITE" id="PS50292">
    <property type="entry name" value="PEROXIDASE_3"/>
    <property type="match status" value="1"/>
</dbReference>
<dbReference type="SUPFAM" id="SSF57603">
    <property type="entry name" value="FnI-like domain"/>
    <property type="match status" value="1"/>
</dbReference>
<evidence type="ECO:0000256" key="6">
    <source>
        <dbReference type="ARBA" id="ARBA00022729"/>
    </source>
</evidence>
<evidence type="ECO:0000259" key="15">
    <source>
        <dbReference type="PROSITE" id="PS50184"/>
    </source>
</evidence>
<dbReference type="PROSITE" id="PS50835">
    <property type="entry name" value="IG_LIKE"/>
    <property type="match status" value="2"/>
</dbReference>
<keyword evidence="3" id="KW-0433">Leucine-rich repeat</keyword>
<evidence type="ECO:0000256" key="10">
    <source>
        <dbReference type="ARBA" id="ARBA00023004"/>
    </source>
</evidence>
<name>A0ABR0Z422_HUSHU</name>
<proteinExistence type="predicted"/>
<dbReference type="InterPro" id="IPR001007">
    <property type="entry name" value="VWF_dom"/>
</dbReference>
<dbReference type="InterPro" id="IPR003598">
    <property type="entry name" value="Ig_sub2"/>
</dbReference>
<dbReference type="InterPro" id="IPR000483">
    <property type="entry name" value="Cys-rich_flank_reg_C"/>
</dbReference>
<dbReference type="InterPro" id="IPR003599">
    <property type="entry name" value="Ig_sub"/>
</dbReference>
<dbReference type="InterPro" id="IPR032675">
    <property type="entry name" value="LRR_dom_sf"/>
</dbReference>
<dbReference type="SMART" id="SM00409">
    <property type="entry name" value="IG"/>
    <property type="match status" value="2"/>
</dbReference>
<dbReference type="SUPFAM" id="SSF52058">
    <property type="entry name" value="L domain-like"/>
    <property type="match status" value="1"/>
</dbReference>
<dbReference type="SMART" id="SM00082">
    <property type="entry name" value="LRRCT"/>
    <property type="match status" value="1"/>
</dbReference>
<dbReference type="InterPro" id="IPR036179">
    <property type="entry name" value="Ig-like_dom_sf"/>
</dbReference>
<feature type="domain" description="Ig-like" evidence="16">
    <location>
        <begin position="195"/>
        <end position="282"/>
    </location>
</feature>
<dbReference type="InterPro" id="IPR019791">
    <property type="entry name" value="Haem_peroxidase_animal"/>
</dbReference>
<evidence type="ECO:0000256" key="11">
    <source>
        <dbReference type="ARBA" id="ARBA00023157"/>
    </source>
</evidence>
<feature type="coiled-coil region" evidence="14">
    <location>
        <begin position="1133"/>
        <end position="1160"/>
    </location>
</feature>
<dbReference type="PROSITE" id="PS50184">
    <property type="entry name" value="VWFC_2"/>
    <property type="match status" value="1"/>
</dbReference>
<dbReference type="InterPro" id="IPR034824">
    <property type="entry name" value="Peroxidasin_peroxidase"/>
</dbReference>
<keyword evidence="8" id="KW-0106">Calcium</keyword>
<evidence type="ECO:0000256" key="7">
    <source>
        <dbReference type="ARBA" id="ARBA00022737"/>
    </source>
</evidence>
<dbReference type="SMART" id="SM00214">
    <property type="entry name" value="VWC"/>
    <property type="match status" value="1"/>
</dbReference>
<dbReference type="InterPro" id="IPR010255">
    <property type="entry name" value="Haem_peroxidase_sf"/>
</dbReference>
<dbReference type="InterPro" id="IPR001611">
    <property type="entry name" value="Leu-rich_rpt"/>
</dbReference>
<comment type="caution">
    <text evidence="17">The sequence shown here is derived from an EMBL/GenBank/DDBJ whole genome shotgun (WGS) entry which is preliminary data.</text>
</comment>
<dbReference type="Gene3D" id="3.80.10.10">
    <property type="entry name" value="Ribonuclease Inhibitor"/>
    <property type="match status" value="1"/>
</dbReference>
<keyword evidence="13" id="KW-0393">Immunoglobulin domain</keyword>
<keyword evidence="5" id="KW-0479">Metal-binding</keyword>
<feature type="domain" description="Ig-like" evidence="16">
    <location>
        <begin position="297"/>
        <end position="376"/>
    </location>
</feature>
<evidence type="ECO:0000256" key="4">
    <source>
        <dbReference type="ARBA" id="ARBA00022617"/>
    </source>
</evidence>
<evidence type="ECO:0000313" key="18">
    <source>
        <dbReference type="Proteomes" id="UP001369086"/>
    </source>
</evidence>
<feature type="domain" description="VWFC" evidence="15">
    <location>
        <begin position="1157"/>
        <end position="1215"/>
    </location>
</feature>
<keyword evidence="7" id="KW-0677">Repeat</keyword>
<evidence type="ECO:0000256" key="14">
    <source>
        <dbReference type="SAM" id="Coils"/>
    </source>
</evidence>
<evidence type="ECO:0000256" key="5">
    <source>
        <dbReference type="ARBA" id="ARBA00022723"/>
    </source>
</evidence>
<evidence type="ECO:0000256" key="1">
    <source>
        <dbReference type="ARBA" id="ARBA00004613"/>
    </source>
</evidence>
<dbReference type="PANTHER" id="PTHR11475:SF54">
    <property type="entry name" value="IG-LIKE DOMAIN-CONTAINING PROTEIN"/>
    <property type="match status" value="1"/>
</dbReference>
<keyword evidence="18" id="KW-1185">Reference proteome</keyword>
<dbReference type="InterPro" id="IPR003591">
    <property type="entry name" value="Leu-rich_rpt_typical-subtyp"/>
</dbReference>
<keyword evidence="14" id="KW-0175">Coiled coil</keyword>
<evidence type="ECO:0000256" key="13">
    <source>
        <dbReference type="ARBA" id="ARBA00023319"/>
    </source>
</evidence>
<evidence type="ECO:0000256" key="12">
    <source>
        <dbReference type="ARBA" id="ARBA00023180"/>
    </source>
</evidence>
<dbReference type="Pfam" id="PF13855">
    <property type="entry name" value="LRR_8"/>
    <property type="match status" value="1"/>
</dbReference>
<keyword evidence="11" id="KW-1015">Disulfide bond</keyword>
<dbReference type="SMART" id="SM00369">
    <property type="entry name" value="LRR_TYP"/>
    <property type="match status" value="4"/>
</dbReference>
<evidence type="ECO:0000313" key="17">
    <source>
        <dbReference type="EMBL" id="KAK6479371.1"/>
    </source>
</evidence>
<reference evidence="17 18" key="1">
    <citation type="submission" date="2021-05" db="EMBL/GenBank/DDBJ databases">
        <authorList>
            <person name="Zahm M."/>
            <person name="Klopp C."/>
            <person name="Cabau C."/>
            <person name="Kuhl H."/>
            <person name="Suciu R."/>
            <person name="Ciorpac M."/>
            <person name="Holostenco D."/>
            <person name="Gessner J."/>
            <person name="Wuertz S."/>
            <person name="Hohne C."/>
            <person name="Stock M."/>
            <person name="Gislard M."/>
            <person name="Lluch J."/>
            <person name="Milhes M."/>
            <person name="Lampietro C."/>
            <person name="Lopez Roques C."/>
            <person name="Donnadieu C."/>
            <person name="Du K."/>
            <person name="Schartl M."/>
            <person name="Guiguen Y."/>
        </authorList>
    </citation>
    <scope>NUCLEOTIDE SEQUENCE [LARGE SCALE GENOMIC DNA]</scope>
    <source>
        <strain evidence="17">Hh-F2</strain>
        <tissue evidence="17">Blood</tissue>
    </source>
</reference>
<evidence type="ECO:0000256" key="8">
    <source>
        <dbReference type="ARBA" id="ARBA00022837"/>
    </source>
</evidence>
<dbReference type="Pfam" id="PF23334">
    <property type="entry name" value="VWC2L_2nd"/>
    <property type="match status" value="1"/>
</dbReference>
<protein>
    <submittedName>
        <fullName evidence="17">Peroxidasin-like protein</fullName>
    </submittedName>
</protein>
<dbReference type="InterPro" id="IPR037120">
    <property type="entry name" value="Haem_peroxidase_sf_animal"/>
</dbReference>
<keyword evidence="6" id="KW-0732">Signal</keyword>
<keyword evidence="2" id="KW-0964">Secreted</keyword>
<evidence type="ECO:0000256" key="9">
    <source>
        <dbReference type="ARBA" id="ARBA00023002"/>
    </source>
</evidence>
<sequence length="1216" mass="136623">MSFKFSLAIASARNERGPAGKEVGAAMIIVSTCHNDLYHCLPRQLNNNQIRIIPRRAFENLKNLKYLFIYKNEIQEIQKEAFKGLISLEQLYLNFNNLEILESGIFNDLPSLQRLFLNNNRISKIKPGAFKLLSRLRLDSNALICDCELAWLAELLREYEQRGSVPAGAICVHPSNLQGLAVTTVPIHEFSCIKPSFVIEPEDTEVWSGQSVTLECSVCGIPPPRVSWTRGPDHLPLPDSQRYTITPSGGLFIEGVIVNDKGEYICTGSNIEGSVKASALLIIQGKSLILHLNSEAPRFSTLPTDSTVLNWQSVEFICSAEGTPPATITWTKAGAQISDQRYTVLSSGTLRIVNVAQHDQGQYECHASNRAGANFTVVQLIVLPEEVSRTGDSYVEAAIQEAIKNIDDAANSTKKHLFSIHPKSQNDLLALFRYPRDPDTVEAVRAREIFERTLELIQEKVAKTLNVTYRQSFNVLVSPKWLQVIDSLSGCAAQRRSPDCSDMCFHQKYRTQDGSCNNLQHPKWGASATAFERLLKPAYKDGFNLPRGSTSDNQHPLPLARLVSTTLMRSETMTLENQFTKMLMQWGQLLTHDVVRTVAAISNSRFSDGKRCSEVCTEDPPCFSILIPENDPFARGKRCMPLMRSSPVCGSGEAFLFINSVLPREQMNHLTSYIDASNVYGSTEHESQQLRDLTSKGFLRKGDAAPGSGKPLMPFAMSPPTVCQNNRDKTSIPCFLSGDFRANEHLGLTAMHTIWFREHNRIAAKLLELNPKWNSNTIYHEARKIVGAQMQHITYSHWLPKILGVAGMRRLGEYEGYDPNTNAGISNSFATAAFRFGHTMIDPVVYRFNKTFGVIPEGHLPLQKAFFSPFRIVREGGIDPILRGLFGRPGKMRVSTEQLSPVLTEQLFATTRAVNLDLASLSIQRGRDHGIPPYKDYRVFCNLTSAQDFEDLRNEIKNPEIREKLKKLYGITENIDLFPALMNEDLVPGTRLGATLLCLLVIEFHKLRDGDRFWYENPGVFTPAQLTQIRQASLARVLCDNADDITEIQPDVFQIADFPHGFVSCSDIPYIDLRLWQQCYEGQAEGLPETFPSNHSAEFSYVDNGTSRRRTRHVEEQRSFVNMTAASEESEFVTEMLRTISSLKKQINKLEARLKREACLDETETQRLRGETWRKDDCTTCLCGCAQVICKVELCPETNCHNSVRVEGSCCPVCYK</sequence>
<evidence type="ECO:0000259" key="16">
    <source>
        <dbReference type="PROSITE" id="PS50835"/>
    </source>
</evidence>
<dbReference type="InterPro" id="IPR013098">
    <property type="entry name" value="Ig_I-set"/>
</dbReference>
<dbReference type="Gene3D" id="2.60.40.10">
    <property type="entry name" value="Immunoglobulins"/>
    <property type="match status" value="2"/>
</dbReference>
<dbReference type="EMBL" id="JAHFZB010000018">
    <property type="protein sequence ID" value="KAK6479371.1"/>
    <property type="molecule type" value="Genomic_DNA"/>
</dbReference>
<evidence type="ECO:0000256" key="3">
    <source>
        <dbReference type="ARBA" id="ARBA00022614"/>
    </source>
</evidence>
<gene>
    <name evidence="17" type="ORF">HHUSO_G20108</name>
</gene>
<dbReference type="SUPFAM" id="SSF48113">
    <property type="entry name" value="Heme-dependent peroxidases"/>
    <property type="match status" value="1"/>
</dbReference>
<dbReference type="Gene3D" id="6.20.200.20">
    <property type="match status" value="1"/>
</dbReference>
<dbReference type="SUPFAM" id="SSF48726">
    <property type="entry name" value="Immunoglobulin"/>
    <property type="match status" value="2"/>
</dbReference>
<dbReference type="Gene3D" id="1.10.640.10">
    <property type="entry name" value="Haem peroxidase domain superfamily, animal type"/>
    <property type="match status" value="1"/>
</dbReference>
<comment type="subcellular location">
    <subcellularLocation>
        <location evidence="1">Secreted</location>
    </subcellularLocation>
</comment>
<keyword evidence="9" id="KW-0560">Oxidoreductase</keyword>
<keyword evidence="4" id="KW-0349">Heme</keyword>
<accession>A0ABR0Z422</accession>
<dbReference type="PANTHER" id="PTHR11475">
    <property type="entry name" value="OXIDASE/PEROXIDASE"/>
    <property type="match status" value="1"/>
</dbReference>
<dbReference type="CDD" id="cd09826">
    <property type="entry name" value="peroxidasin_like"/>
    <property type="match status" value="1"/>
</dbReference>
<dbReference type="InterPro" id="IPR013783">
    <property type="entry name" value="Ig-like_fold"/>
</dbReference>
<organism evidence="17 18">
    <name type="scientific">Huso huso</name>
    <name type="common">Beluga</name>
    <name type="synonym">Acipenser huso</name>
    <dbReference type="NCBI Taxonomy" id="61971"/>
    <lineage>
        <taxon>Eukaryota</taxon>
        <taxon>Metazoa</taxon>
        <taxon>Chordata</taxon>
        <taxon>Craniata</taxon>
        <taxon>Vertebrata</taxon>
        <taxon>Euteleostomi</taxon>
        <taxon>Actinopterygii</taxon>
        <taxon>Chondrostei</taxon>
        <taxon>Acipenseriformes</taxon>
        <taxon>Acipenseridae</taxon>
        <taxon>Huso</taxon>
    </lineage>
</organism>
<evidence type="ECO:0000256" key="2">
    <source>
        <dbReference type="ARBA" id="ARBA00022525"/>
    </source>
</evidence>
<dbReference type="PRINTS" id="PR00457">
    <property type="entry name" value="ANPEROXIDASE"/>
</dbReference>
<dbReference type="SMART" id="SM00408">
    <property type="entry name" value="IGc2"/>
    <property type="match status" value="2"/>
</dbReference>
<dbReference type="PROSITE" id="PS51450">
    <property type="entry name" value="LRR"/>
    <property type="match status" value="1"/>
</dbReference>